<sequence length="305" mass="32176">MVVVDGHTTQHDGFSATDDFAGLFDSGPLSASQHTAVIINTQTDSDSKKRYLDIDSVRGLPLRLFWLTWDQITWLTDSPAAADDTQVDDSASHFNYQPADSWSTDLPGNMTGFQGSSGHFTQDNNASAILSFSGTTVSIFGAVGPDMGSFTVKIDGKTIDLFNASKENYVAQQTLYHGDDLGAGDHTFEVINQSSSSGKSLAIDYAASTTASASSSASTGAKHPTSMALQGGYVVAAVGAVYLTATLLGLIYRHINQRKVQRETIQGTTDVAAFTNPSGAISVEGVSSHVESKTAHLLAPEITPV</sequence>
<evidence type="ECO:0000313" key="3">
    <source>
        <dbReference type="Proteomes" id="UP001215598"/>
    </source>
</evidence>
<evidence type="ECO:0000313" key="2">
    <source>
        <dbReference type="EMBL" id="KAJ7714154.1"/>
    </source>
</evidence>
<feature type="transmembrane region" description="Helical" evidence="1">
    <location>
        <begin position="232"/>
        <end position="252"/>
    </location>
</feature>
<dbReference type="Gene3D" id="2.60.120.260">
    <property type="entry name" value="Galactose-binding domain-like"/>
    <property type="match status" value="1"/>
</dbReference>
<dbReference type="AlphaFoldDB" id="A0AAD7H7A4"/>
<name>A0AAD7H7A4_9AGAR</name>
<keyword evidence="1" id="KW-0472">Membrane</keyword>
<dbReference type="EMBL" id="JARKIB010000330">
    <property type="protein sequence ID" value="KAJ7714154.1"/>
    <property type="molecule type" value="Genomic_DNA"/>
</dbReference>
<keyword evidence="3" id="KW-1185">Reference proteome</keyword>
<reference evidence="2" key="1">
    <citation type="submission" date="2023-03" db="EMBL/GenBank/DDBJ databases">
        <title>Massive genome expansion in bonnet fungi (Mycena s.s.) driven by repeated elements and novel gene families across ecological guilds.</title>
        <authorList>
            <consortium name="Lawrence Berkeley National Laboratory"/>
            <person name="Harder C.B."/>
            <person name="Miyauchi S."/>
            <person name="Viragh M."/>
            <person name="Kuo A."/>
            <person name="Thoen E."/>
            <person name="Andreopoulos B."/>
            <person name="Lu D."/>
            <person name="Skrede I."/>
            <person name="Drula E."/>
            <person name="Henrissat B."/>
            <person name="Morin E."/>
            <person name="Kohler A."/>
            <person name="Barry K."/>
            <person name="LaButti K."/>
            <person name="Morin E."/>
            <person name="Salamov A."/>
            <person name="Lipzen A."/>
            <person name="Mereny Z."/>
            <person name="Hegedus B."/>
            <person name="Baldrian P."/>
            <person name="Stursova M."/>
            <person name="Weitz H."/>
            <person name="Taylor A."/>
            <person name="Grigoriev I.V."/>
            <person name="Nagy L.G."/>
            <person name="Martin F."/>
            <person name="Kauserud H."/>
        </authorList>
    </citation>
    <scope>NUCLEOTIDE SEQUENCE</scope>
    <source>
        <strain evidence="2">CBHHK182m</strain>
    </source>
</reference>
<dbReference type="Proteomes" id="UP001215598">
    <property type="component" value="Unassembled WGS sequence"/>
</dbReference>
<organism evidence="2 3">
    <name type="scientific">Mycena metata</name>
    <dbReference type="NCBI Taxonomy" id="1033252"/>
    <lineage>
        <taxon>Eukaryota</taxon>
        <taxon>Fungi</taxon>
        <taxon>Dikarya</taxon>
        <taxon>Basidiomycota</taxon>
        <taxon>Agaricomycotina</taxon>
        <taxon>Agaricomycetes</taxon>
        <taxon>Agaricomycetidae</taxon>
        <taxon>Agaricales</taxon>
        <taxon>Marasmiineae</taxon>
        <taxon>Mycenaceae</taxon>
        <taxon>Mycena</taxon>
    </lineage>
</organism>
<protein>
    <submittedName>
        <fullName evidence="2">Uncharacterized protein</fullName>
    </submittedName>
</protein>
<keyword evidence="1" id="KW-1133">Transmembrane helix</keyword>
<keyword evidence="1" id="KW-0812">Transmembrane</keyword>
<accession>A0AAD7H7A4</accession>
<evidence type="ECO:0000256" key="1">
    <source>
        <dbReference type="SAM" id="Phobius"/>
    </source>
</evidence>
<gene>
    <name evidence="2" type="ORF">B0H16DRAFT_1742836</name>
</gene>
<comment type="caution">
    <text evidence="2">The sequence shown here is derived from an EMBL/GenBank/DDBJ whole genome shotgun (WGS) entry which is preliminary data.</text>
</comment>
<proteinExistence type="predicted"/>